<dbReference type="PANTHER" id="PTHR21415:SF1">
    <property type="entry name" value="U7 SNRNA-ASSOCIATED SM-LIKE PROTEIN LSM11"/>
    <property type="match status" value="1"/>
</dbReference>
<dbReference type="InterPro" id="IPR039267">
    <property type="entry name" value="Lsm11"/>
</dbReference>
<dbReference type="InterPro" id="IPR010920">
    <property type="entry name" value="LSM_dom_sf"/>
</dbReference>
<comment type="caution">
    <text evidence="2">The sequence shown here is derived from an EMBL/GenBank/DDBJ whole genome shotgun (WGS) entry which is preliminary data.</text>
</comment>
<dbReference type="Gene3D" id="2.30.30.100">
    <property type="match status" value="1"/>
</dbReference>
<dbReference type="Pfam" id="PF01423">
    <property type="entry name" value="LSM"/>
    <property type="match status" value="1"/>
</dbReference>
<dbReference type="GO" id="GO:0071209">
    <property type="term" value="F:U7 snRNA binding"/>
    <property type="evidence" value="ECO:0007669"/>
    <property type="project" value="InterPro"/>
</dbReference>
<organism evidence="2 3">
    <name type="scientific">Parthenolecanium corni</name>
    <dbReference type="NCBI Taxonomy" id="536013"/>
    <lineage>
        <taxon>Eukaryota</taxon>
        <taxon>Metazoa</taxon>
        <taxon>Ecdysozoa</taxon>
        <taxon>Arthropoda</taxon>
        <taxon>Hexapoda</taxon>
        <taxon>Insecta</taxon>
        <taxon>Pterygota</taxon>
        <taxon>Neoptera</taxon>
        <taxon>Paraneoptera</taxon>
        <taxon>Hemiptera</taxon>
        <taxon>Sternorrhyncha</taxon>
        <taxon>Coccoidea</taxon>
        <taxon>Coccidae</taxon>
        <taxon>Parthenolecanium</taxon>
    </lineage>
</organism>
<evidence type="ECO:0000313" key="2">
    <source>
        <dbReference type="EMBL" id="KAK7580649.1"/>
    </source>
</evidence>
<dbReference type="AlphaFoldDB" id="A0AAN9Y175"/>
<dbReference type="EMBL" id="JBBCAQ010000034">
    <property type="protein sequence ID" value="KAK7580649.1"/>
    <property type="molecule type" value="Genomic_DNA"/>
</dbReference>
<dbReference type="PANTHER" id="PTHR21415">
    <property type="entry name" value="U7 SNRNA-ASSOCIATED SM-LIKE PROTEIN LSM11"/>
    <property type="match status" value="1"/>
</dbReference>
<sequence>MDDLQTIDSTIQRSLPRDVAVFLELSPPHEHINAMKKSQDIEKPEELDFTSRHFNPLRALYEPDENVTIPKPDAPIYDNLSSFIETKDGIFPKQRKLPAQKPNQPSDSSVVEEIKTKVTEETVPKKRKFKNVLTRMDNTVKGPLTFLKKCMDEKLRIKVYTRGPVNIRGFCIGFLEAFDKHWNLVLKDVFEEWTRRRKIRPVPAEDEEREEGSWSCEEESNLLSHQRGSLYKGDGRVEEADDCRKPKTVVRKKLKRKEICERHVDQLLIRGEQIVLVTLASS</sequence>
<accession>A0AAN9Y175</accession>
<reference evidence="2 3" key="1">
    <citation type="submission" date="2024-03" db="EMBL/GenBank/DDBJ databases">
        <title>Adaptation during the transition from Ophiocordyceps entomopathogen to insect associate is accompanied by gene loss and intensified selection.</title>
        <authorList>
            <person name="Ward C.M."/>
            <person name="Onetto C.A."/>
            <person name="Borneman A.R."/>
        </authorList>
    </citation>
    <scope>NUCLEOTIDE SEQUENCE [LARGE SCALE GENOMIC DNA]</scope>
    <source>
        <strain evidence="2">AWRI1</strain>
        <tissue evidence="2">Single Adult Female</tissue>
    </source>
</reference>
<dbReference type="GO" id="GO:0006398">
    <property type="term" value="P:mRNA 3'-end processing by stem-loop binding and cleavage"/>
    <property type="evidence" value="ECO:0007669"/>
    <property type="project" value="TreeGrafter"/>
</dbReference>
<name>A0AAN9Y175_9HEMI</name>
<dbReference type="InterPro" id="IPR001163">
    <property type="entry name" value="Sm_dom_euk/arc"/>
</dbReference>
<dbReference type="GO" id="GO:0005683">
    <property type="term" value="C:U7 snRNP"/>
    <property type="evidence" value="ECO:0007669"/>
    <property type="project" value="TreeGrafter"/>
</dbReference>
<gene>
    <name evidence="2" type="ORF">V9T40_001278</name>
</gene>
<protein>
    <recommendedName>
        <fullName evidence="1">Sm domain-containing protein</fullName>
    </recommendedName>
</protein>
<proteinExistence type="predicted"/>
<dbReference type="SMART" id="SM00651">
    <property type="entry name" value="Sm"/>
    <property type="match status" value="1"/>
</dbReference>
<dbReference type="SUPFAM" id="SSF50182">
    <property type="entry name" value="Sm-like ribonucleoproteins"/>
    <property type="match status" value="1"/>
</dbReference>
<dbReference type="CDD" id="cd01739">
    <property type="entry name" value="LSm11_M"/>
    <property type="match status" value="1"/>
</dbReference>
<evidence type="ECO:0000259" key="1">
    <source>
        <dbReference type="SMART" id="SM00651"/>
    </source>
</evidence>
<keyword evidence="3" id="KW-1185">Reference proteome</keyword>
<dbReference type="Proteomes" id="UP001367676">
    <property type="component" value="Unassembled WGS sequence"/>
</dbReference>
<feature type="domain" description="Sm" evidence="1">
    <location>
        <begin position="145"/>
        <end position="279"/>
    </location>
</feature>
<evidence type="ECO:0000313" key="3">
    <source>
        <dbReference type="Proteomes" id="UP001367676"/>
    </source>
</evidence>
<dbReference type="InterPro" id="IPR034109">
    <property type="entry name" value="Lsm11_M"/>
</dbReference>